<keyword evidence="2" id="KW-0645">Protease</keyword>
<dbReference type="Pfam" id="PF10026">
    <property type="entry name" value="DUF2268"/>
    <property type="match status" value="1"/>
</dbReference>
<keyword evidence="2" id="KW-0378">Hydrolase</keyword>
<dbReference type="InterPro" id="IPR018728">
    <property type="entry name" value="DUF2268"/>
</dbReference>
<reference evidence="3" key="1">
    <citation type="journal article" date="2019" name="Int. J. Syst. Evol. Microbiol.">
        <title>The Global Catalogue of Microorganisms (GCM) 10K type strain sequencing project: providing services to taxonomists for standard genome sequencing and annotation.</title>
        <authorList>
            <consortium name="The Broad Institute Genomics Platform"/>
            <consortium name="The Broad Institute Genome Sequencing Center for Infectious Disease"/>
            <person name="Wu L."/>
            <person name="Ma J."/>
        </authorList>
    </citation>
    <scope>NUCLEOTIDE SEQUENCE [LARGE SCALE GENOMIC DNA]</scope>
    <source>
        <strain evidence="3">CGMCC 1.12286</strain>
    </source>
</reference>
<accession>A0ABW4JLR2</accession>
<sequence>MVEFIPRLQQMSMFVEACAKAQNRDRKNLFKSFLALTDDEVNTLLFNGLVSLESPLHHIFSILQQIETQRVEQFIRETLADLKCSYASGKKLSIELYPMDENDRFGREQLGGVSAWTSWEGDTIHFVVYPSKDTIHTLKSTVVHEYHHHYRISALNNGHSNVTLLEKIIREGLAEHFVAEILGTDFHGPWVGALTEEDARMYWTTLYSKHAQAYGDKTDLFVFGGGSSGVPFWAGYSMGYYLVKWYRQLHPDASVMALTAQNSEEFIPCPSDV</sequence>
<comment type="caution">
    <text evidence="2">The sequence shown here is derived from an EMBL/GenBank/DDBJ whole genome shotgun (WGS) entry which is preliminary data.</text>
</comment>
<proteinExistence type="predicted"/>
<organism evidence="2 3">
    <name type="scientific">Alicyclobacillus fodiniaquatilis</name>
    <dbReference type="NCBI Taxonomy" id="1661150"/>
    <lineage>
        <taxon>Bacteria</taxon>
        <taxon>Bacillati</taxon>
        <taxon>Bacillota</taxon>
        <taxon>Bacilli</taxon>
        <taxon>Bacillales</taxon>
        <taxon>Alicyclobacillaceae</taxon>
        <taxon>Alicyclobacillus</taxon>
    </lineage>
</organism>
<name>A0ABW4JLR2_9BACL</name>
<feature type="domain" description="DUF2268" evidence="1">
    <location>
        <begin position="75"/>
        <end position="267"/>
    </location>
</feature>
<keyword evidence="3" id="KW-1185">Reference proteome</keyword>
<evidence type="ECO:0000313" key="3">
    <source>
        <dbReference type="Proteomes" id="UP001597079"/>
    </source>
</evidence>
<dbReference type="GO" id="GO:0006508">
    <property type="term" value="P:proteolysis"/>
    <property type="evidence" value="ECO:0007669"/>
    <property type="project" value="UniProtKB-KW"/>
</dbReference>
<evidence type="ECO:0000313" key="2">
    <source>
        <dbReference type="EMBL" id="MFD1676013.1"/>
    </source>
</evidence>
<gene>
    <name evidence="2" type="ORF">ACFSB2_15015</name>
</gene>
<protein>
    <submittedName>
        <fullName evidence="2">DUF2268 domain-containing putative Zn-dependent protease</fullName>
    </submittedName>
</protein>
<dbReference type="GO" id="GO:0008233">
    <property type="term" value="F:peptidase activity"/>
    <property type="evidence" value="ECO:0007669"/>
    <property type="project" value="UniProtKB-KW"/>
</dbReference>
<evidence type="ECO:0000259" key="1">
    <source>
        <dbReference type="Pfam" id="PF10026"/>
    </source>
</evidence>
<dbReference type="EMBL" id="JBHUCX010000039">
    <property type="protein sequence ID" value="MFD1676013.1"/>
    <property type="molecule type" value="Genomic_DNA"/>
</dbReference>
<dbReference type="Proteomes" id="UP001597079">
    <property type="component" value="Unassembled WGS sequence"/>
</dbReference>
<dbReference type="RefSeq" id="WP_377943906.1">
    <property type="nucleotide sequence ID" value="NZ_JBHUCX010000039.1"/>
</dbReference>